<evidence type="ECO:0000256" key="1">
    <source>
        <dbReference type="SAM" id="MobiDB-lite"/>
    </source>
</evidence>
<dbReference type="PANTHER" id="PTHR46689:SF1">
    <property type="entry name" value="PHOD-LIKE PHOSPHATASE DOMAIN-CONTAINING PROTEIN"/>
    <property type="match status" value="1"/>
</dbReference>
<name>A0A238F723_9BASI</name>
<sequence length="728" mass="82222">MDEPGFHARRKADREAKAAFLRGKLGGISVVKPMQDGQQNEESALSAHKYNELHDQHPDASHAYSIPGYKPPAHATAAELPGPGRLPQPAPLPNSNTKRQMLPNLQMIEIPDSSIYLPNRTGPMLRYDTVKDGIYHAFLMIVVAASGSDTEPIPPCLLLEWDASAQQIGFEHQLEHLTLSEQEKEEKVNRRAVAGLKIFTYYGLNGANDFWRFKIEVPLSDREEEIFYSINKGPENSFFVPAKNQNMRWVGHSCNGFSAGVDTAAFNGPDPLWRDVLRKHDEKPLHVLIGGGDQLYCDPLTMEPEISPWINEPDPEKKLKTLLTDDIRLALDRFFFNKYCGWFRSGAFGQAIARIPMLNICDDHDIIDGFGSYDDETQACPVFSTIGARGLFWFLLFQQFIVDEIDGLPTTFGQHPSKSTIIGGPGAWIPSPSHSFLSYLGPQVYICLLDCRSERKKDQVCSRLTYERVFAELRALPDEVDHLVMLLGVPILYPRMGLIERTLESKWNPMTLAAKTGLMPSAVNKFNKDAELLDDLNDHWCASQHKTERNWLIEVRLSHHCLEKLPLKKLMSTRIVALLQQLQKIQLDRRLRVTFLSGDVHATCVSKLFTHRKKIEPRADQRYMLQIVASAIVNTPPPPPVITMVSTFGKKKHKTLHHADTDEELIPIFETDTDDSKLKQNTVMGRRNYVLVDHRLETGELGWSIQVEIKQGSGTTKAYAIQAPPPAW</sequence>
<proteinExistence type="predicted"/>
<dbReference type="STRING" id="269621.A0A238F723"/>
<dbReference type="GO" id="GO:0016020">
    <property type="term" value="C:membrane"/>
    <property type="evidence" value="ECO:0007669"/>
    <property type="project" value="TreeGrafter"/>
</dbReference>
<protein>
    <submittedName>
        <fullName evidence="3">BQ2448_5634 protein</fullName>
    </submittedName>
</protein>
<gene>
    <name evidence="3" type="ORF">BQ2448_5634</name>
</gene>
<dbReference type="InterPro" id="IPR038607">
    <property type="entry name" value="PhoD-like_sf"/>
</dbReference>
<dbReference type="AlphaFoldDB" id="A0A238F723"/>
<dbReference type="Pfam" id="PF19050">
    <property type="entry name" value="PhoD_2"/>
    <property type="match status" value="2"/>
</dbReference>
<dbReference type="Gene3D" id="3.60.21.70">
    <property type="entry name" value="PhoD-like phosphatase"/>
    <property type="match status" value="1"/>
</dbReference>
<dbReference type="CDD" id="cd07389">
    <property type="entry name" value="MPP_PhoD"/>
    <property type="match status" value="1"/>
</dbReference>
<evidence type="ECO:0000313" key="3">
    <source>
        <dbReference type="EMBL" id="SCV66988.1"/>
    </source>
</evidence>
<dbReference type="PANTHER" id="PTHR46689">
    <property type="entry name" value="MEMBRANE PROTEIN, PUTATIVE-RELATED"/>
    <property type="match status" value="1"/>
</dbReference>
<evidence type="ECO:0000313" key="4">
    <source>
        <dbReference type="Proteomes" id="UP000198372"/>
    </source>
</evidence>
<feature type="domain" description="PhoD-like phosphatase" evidence="2">
    <location>
        <begin position="238"/>
        <end position="502"/>
    </location>
</feature>
<accession>A0A238F723</accession>
<feature type="region of interest" description="Disordered" evidence="1">
    <location>
        <begin position="58"/>
        <end position="98"/>
    </location>
</feature>
<dbReference type="Proteomes" id="UP000198372">
    <property type="component" value="Unassembled WGS sequence"/>
</dbReference>
<dbReference type="InterPro" id="IPR018946">
    <property type="entry name" value="PhoD-like_MPP"/>
</dbReference>
<organism evidence="3 4">
    <name type="scientific">Microbotryum intermedium</name>
    <dbReference type="NCBI Taxonomy" id="269621"/>
    <lineage>
        <taxon>Eukaryota</taxon>
        <taxon>Fungi</taxon>
        <taxon>Dikarya</taxon>
        <taxon>Basidiomycota</taxon>
        <taxon>Pucciniomycotina</taxon>
        <taxon>Microbotryomycetes</taxon>
        <taxon>Microbotryales</taxon>
        <taxon>Microbotryaceae</taxon>
        <taxon>Microbotryum</taxon>
    </lineage>
</organism>
<keyword evidence="4" id="KW-1185">Reference proteome</keyword>
<feature type="domain" description="PhoD-like phosphatase" evidence="2">
    <location>
        <begin position="578"/>
        <end position="692"/>
    </location>
</feature>
<dbReference type="InterPro" id="IPR043904">
    <property type="entry name" value="PhoD_2-like"/>
</dbReference>
<dbReference type="EMBL" id="FMSP01000001">
    <property type="protein sequence ID" value="SCV66988.1"/>
    <property type="molecule type" value="Genomic_DNA"/>
</dbReference>
<evidence type="ECO:0000259" key="2">
    <source>
        <dbReference type="Pfam" id="PF19050"/>
    </source>
</evidence>
<dbReference type="OrthoDB" id="2419400at2759"/>
<reference evidence="4" key="1">
    <citation type="submission" date="2016-09" db="EMBL/GenBank/DDBJ databases">
        <authorList>
            <person name="Jeantristanb JTB J.-T."/>
            <person name="Ricardo R."/>
        </authorList>
    </citation>
    <scope>NUCLEOTIDE SEQUENCE [LARGE SCALE GENOMIC DNA]</scope>
</reference>